<dbReference type="EMBL" id="JH159161">
    <property type="protein sequence ID" value="EGZ07989.1"/>
    <property type="molecule type" value="Genomic_DNA"/>
</dbReference>
<keyword evidence="2" id="KW-1185">Reference proteome</keyword>
<evidence type="ECO:0000313" key="2">
    <source>
        <dbReference type="Proteomes" id="UP000002640"/>
    </source>
</evidence>
<dbReference type="Proteomes" id="UP000002640">
    <property type="component" value="Unassembled WGS sequence"/>
</dbReference>
<evidence type="ECO:0000313" key="1">
    <source>
        <dbReference type="EMBL" id="EGZ07989.1"/>
    </source>
</evidence>
<sequence length="651" mass="73779">MEESFLLPWTSVLKTYIHPVLANPRDGIHDPPQRILPVSVFPGFLLDADDQSSRTRTDGQTVREGLKLLAAVAHVDTKAWKYILLRQCEVRLGREWEAEFDNEVLVRYQVKLGAYETPYVADLARHCGTRQHDAPRKVYLDALARIAAMDSRLRLDKPGVEIQIPVQVESDLAGLSKVRKTKKLIEKEFDELGGGRLTHASVEPLSLRCTFVLEPVVVWEGFKLITDPAIDGSERKKKRVFGRLMTSLFDSSRRCRGLLMAHALDSGAAGSRRLQQIDKLSLQTYRIPQRKEFEAMCSAMARSQTIRKLTLSLLMSWNNDADDSAHWWKWVAYTFFSKRACSSLEALRLTWLARMTVSDVDAFCSVLQSEHPEEELCGCPRGGGGGTRRNVVHFVKTFSDDGESEWVNALIPGYGRCQVQREKLEFNAQGPSLPSSDFTTLEIGFDRSATIDNSGLPLFLVAIGLGLRVLTIDSTFMAVDVDMVLERCPNLQMLTIRRLWVTAQLNFAEYQAADCGIAKCLQRLYVRQNYRPADQNWRTNPALLHDLIAFMQMLERNNRLELFSLKMFERFEQYSAIFRNFHLQRMGKKPVPLALKGKLALLSALEGRPADETTKRRRHQVNLQALDVNVVSQIFAFAQCSVKCISSSSTD</sequence>
<proteinExistence type="predicted"/>
<dbReference type="InParanoid" id="G5A7W3"/>
<gene>
    <name evidence="1" type="ORF">PHYSODRAFT_339871</name>
</gene>
<accession>G5A7W3</accession>
<reference evidence="1 2" key="1">
    <citation type="journal article" date="2006" name="Science">
        <title>Phytophthora genome sequences uncover evolutionary origins and mechanisms of pathogenesis.</title>
        <authorList>
            <person name="Tyler B.M."/>
            <person name="Tripathy S."/>
            <person name="Zhang X."/>
            <person name="Dehal P."/>
            <person name="Jiang R.H."/>
            <person name="Aerts A."/>
            <person name="Arredondo F.D."/>
            <person name="Baxter L."/>
            <person name="Bensasson D."/>
            <person name="Beynon J.L."/>
            <person name="Chapman J."/>
            <person name="Damasceno C.M."/>
            <person name="Dorrance A.E."/>
            <person name="Dou D."/>
            <person name="Dickerman A.W."/>
            <person name="Dubchak I.L."/>
            <person name="Garbelotto M."/>
            <person name="Gijzen M."/>
            <person name="Gordon S.G."/>
            <person name="Govers F."/>
            <person name="Grunwald N.J."/>
            <person name="Huang W."/>
            <person name="Ivors K.L."/>
            <person name="Jones R.W."/>
            <person name="Kamoun S."/>
            <person name="Krampis K."/>
            <person name="Lamour K.H."/>
            <person name="Lee M.K."/>
            <person name="McDonald W.H."/>
            <person name="Medina M."/>
            <person name="Meijer H.J."/>
            <person name="Nordberg E.K."/>
            <person name="Maclean D.J."/>
            <person name="Ospina-Giraldo M.D."/>
            <person name="Morris P.F."/>
            <person name="Phuntumart V."/>
            <person name="Putnam N.H."/>
            <person name="Rash S."/>
            <person name="Rose J.K."/>
            <person name="Sakihama Y."/>
            <person name="Salamov A.A."/>
            <person name="Savidor A."/>
            <person name="Scheuring C.F."/>
            <person name="Smith B.M."/>
            <person name="Sobral B.W."/>
            <person name="Terry A."/>
            <person name="Torto-Alalibo T.A."/>
            <person name="Win J."/>
            <person name="Xu Z."/>
            <person name="Zhang H."/>
            <person name="Grigoriev I.V."/>
            <person name="Rokhsar D.S."/>
            <person name="Boore J.L."/>
        </authorList>
    </citation>
    <scope>NUCLEOTIDE SEQUENCE [LARGE SCALE GENOMIC DNA]</scope>
    <source>
        <strain evidence="1 2">P6497</strain>
    </source>
</reference>
<dbReference type="GeneID" id="20647810"/>
<dbReference type="KEGG" id="psoj:PHYSODRAFT_339871"/>
<dbReference type="AlphaFoldDB" id="G5A7W3"/>
<organism evidence="1 2">
    <name type="scientific">Phytophthora sojae (strain P6497)</name>
    <name type="common">Soybean stem and root rot agent</name>
    <name type="synonym">Phytophthora megasperma f. sp. glycines</name>
    <dbReference type="NCBI Taxonomy" id="1094619"/>
    <lineage>
        <taxon>Eukaryota</taxon>
        <taxon>Sar</taxon>
        <taxon>Stramenopiles</taxon>
        <taxon>Oomycota</taxon>
        <taxon>Peronosporomycetes</taxon>
        <taxon>Peronosporales</taxon>
        <taxon>Peronosporaceae</taxon>
        <taxon>Phytophthora</taxon>
    </lineage>
</organism>
<protein>
    <submittedName>
        <fullName evidence="1">Uncharacterized protein</fullName>
    </submittedName>
</protein>
<dbReference type="RefSeq" id="XP_009536161.1">
    <property type="nucleotide sequence ID" value="XM_009537866.1"/>
</dbReference>
<name>G5A7W3_PHYSP</name>